<organism evidence="1">
    <name type="scientific">viral metagenome</name>
    <dbReference type="NCBI Taxonomy" id="1070528"/>
    <lineage>
        <taxon>unclassified sequences</taxon>
        <taxon>metagenomes</taxon>
        <taxon>organismal metagenomes</taxon>
    </lineage>
</organism>
<dbReference type="EMBL" id="MN739294">
    <property type="protein sequence ID" value="QHS97378.1"/>
    <property type="molecule type" value="Genomic_DNA"/>
</dbReference>
<proteinExistence type="predicted"/>
<reference evidence="1" key="1">
    <citation type="journal article" date="2020" name="Nature">
        <title>Giant virus diversity and host interactions through global metagenomics.</title>
        <authorList>
            <person name="Schulz F."/>
            <person name="Roux S."/>
            <person name="Paez-Espino D."/>
            <person name="Jungbluth S."/>
            <person name="Walsh D.A."/>
            <person name="Denef V.J."/>
            <person name="McMahon K.D."/>
            <person name="Konstantinidis K.T."/>
            <person name="Eloe-Fadrosh E.A."/>
            <person name="Kyrpides N.C."/>
            <person name="Woyke T."/>
        </authorList>
    </citation>
    <scope>NUCLEOTIDE SEQUENCE</scope>
    <source>
        <strain evidence="1">GVMAG-M-3300020169-51</strain>
    </source>
</reference>
<accession>A0A6C0C155</accession>
<name>A0A6C0C155_9ZZZZ</name>
<evidence type="ECO:0000313" key="1">
    <source>
        <dbReference type="EMBL" id="QHS97378.1"/>
    </source>
</evidence>
<dbReference type="AlphaFoldDB" id="A0A6C0C155"/>
<sequence>MSNIFKNAISGANNIQQEFLGPDYSYTSKIRTPKKMGMGTKGTLDQMEKNVSGIINYSKILVEGGGPASMKWCPYNDMKFCRSWRKRTKQKAPTPLGNKFFLKTGVKCKDKKTGKEVDRYTYHNNQADGNLKIAGVSLGGAFSDFKGLVPSMMESTGELNPMPLFGSFMQGSKPTCRKITMEVVDSKDRSKKESRNVADLDISYMDECWFPNRKNPVTGDRCPEGFISSNSIMRELKAKKLDDKPFANLYNAGYGMLVVYLIYKALY</sequence>
<protein>
    <submittedName>
        <fullName evidence="1">Uncharacterized protein</fullName>
    </submittedName>
</protein>